<evidence type="ECO:0000313" key="9">
    <source>
        <dbReference type="Proteomes" id="UP000501427"/>
    </source>
</evidence>
<evidence type="ECO:0000256" key="3">
    <source>
        <dbReference type="ARBA" id="ARBA00022448"/>
    </source>
</evidence>
<dbReference type="RefSeq" id="WP_171276863.1">
    <property type="nucleotide sequence ID" value="NZ_CAWPJG010000001.1"/>
</dbReference>
<protein>
    <recommendedName>
        <fullName evidence="6">Probable sugar-binding periplasmic protein</fullName>
    </recommendedName>
</protein>
<sequence length="415" mass="45189">MTNSLRALAWLLALPLHDALAGEVEMLHWWTSPGEQAAFAVVTTQLQGAGVDLKDAAILGGGGNSAMEVLQARAIAGNPPALAQLEGQAIASWTLLGFIQPQDEVAGEQEWDRQLLGVAPRVNKIGGHYMGIPVNVHRLNWMWVNRALLARLDMDPPTDWPGFLDAVRALRAKGIKPLALGNDPWQVALLFESLALGMGGKEYYQKAFVELDPVALGSDTSRQILDRFRELSELVLPTLSGQSWDQATADLAEGRAAFQLMGDWVLGDLLARGVAVPEQVQCLPAPGTQGLYVYNMDSFVMFNANLPKDHLTIARALASPDFQLAFNRAKGSIPVRRELSLADFNPCAQLSRIDYDRAEAAGNLMPSVADSMALHPLYQKAVESELYRFFNQPDLDREGVIRRLGAVARSASSKG</sequence>
<accession>A0A6M4YDJ3</accession>
<evidence type="ECO:0000256" key="6">
    <source>
        <dbReference type="ARBA" id="ARBA00049753"/>
    </source>
</evidence>
<proteinExistence type="inferred from homology"/>
<keyword evidence="4 7" id="KW-0732">Signal</keyword>
<dbReference type="EMBL" id="CP038441">
    <property type="protein sequence ID" value="QJT23317.1"/>
    <property type="molecule type" value="Genomic_DNA"/>
</dbReference>
<evidence type="ECO:0000256" key="1">
    <source>
        <dbReference type="ARBA" id="ARBA00004418"/>
    </source>
</evidence>
<gene>
    <name evidence="8" type="ORF">E4184_19105</name>
</gene>
<comment type="similarity">
    <text evidence="2">Belongs to the bacterial solute-binding protein 1 family.</text>
</comment>
<dbReference type="PANTHER" id="PTHR43649">
    <property type="entry name" value="ARABINOSE-BINDING PROTEIN-RELATED"/>
    <property type="match status" value="1"/>
</dbReference>
<dbReference type="InterPro" id="IPR006059">
    <property type="entry name" value="SBP"/>
</dbReference>
<dbReference type="PANTHER" id="PTHR43649:SF28">
    <property type="entry name" value="BINDING PROTEIN COMPONENT OF ABC SUGAR TRANSPORTER-RELATED"/>
    <property type="match status" value="1"/>
</dbReference>
<dbReference type="Gene3D" id="3.40.190.10">
    <property type="entry name" value="Periplasmic binding protein-like II"/>
    <property type="match status" value="2"/>
</dbReference>
<evidence type="ECO:0000313" key="8">
    <source>
        <dbReference type="EMBL" id="QJT23317.1"/>
    </source>
</evidence>
<dbReference type="AlphaFoldDB" id="A0A6M4YDJ3"/>
<evidence type="ECO:0000256" key="5">
    <source>
        <dbReference type="ARBA" id="ARBA00049629"/>
    </source>
</evidence>
<dbReference type="Proteomes" id="UP000501427">
    <property type="component" value="Chromosome"/>
</dbReference>
<dbReference type="GO" id="GO:0042597">
    <property type="term" value="C:periplasmic space"/>
    <property type="evidence" value="ECO:0007669"/>
    <property type="project" value="UniProtKB-SubCell"/>
</dbReference>
<evidence type="ECO:0000256" key="4">
    <source>
        <dbReference type="ARBA" id="ARBA00022729"/>
    </source>
</evidence>
<dbReference type="Pfam" id="PF01547">
    <property type="entry name" value="SBP_bac_1"/>
    <property type="match status" value="1"/>
</dbReference>
<organism evidence="8 9">
    <name type="scientific">Aeromonas media</name>
    <dbReference type="NCBI Taxonomy" id="651"/>
    <lineage>
        <taxon>Bacteria</taxon>
        <taxon>Pseudomonadati</taxon>
        <taxon>Pseudomonadota</taxon>
        <taxon>Gammaproteobacteria</taxon>
        <taxon>Aeromonadales</taxon>
        <taxon>Aeromonadaceae</taxon>
        <taxon>Aeromonas</taxon>
    </lineage>
</organism>
<feature type="chain" id="PRO_5026762648" description="Probable sugar-binding periplasmic protein" evidence="7">
    <location>
        <begin position="22"/>
        <end position="415"/>
    </location>
</feature>
<feature type="signal peptide" evidence="7">
    <location>
        <begin position="1"/>
        <end position="21"/>
    </location>
</feature>
<comment type="function">
    <text evidence="5">Part of a binding-protein-dependent transport system for a sugar.</text>
</comment>
<evidence type="ECO:0000256" key="7">
    <source>
        <dbReference type="SAM" id="SignalP"/>
    </source>
</evidence>
<name>A0A6M4YDJ3_AERME</name>
<keyword evidence="3" id="KW-0813">Transport</keyword>
<dbReference type="SUPFAM" id="SSF53850">
    <property type="entry name" value="Periplasmic binding protein-like II"/>
    <property type="match status" value="1"/>
</dbReference>
<reference evidence="8 9" key="1">
    <citation type="submission" date="2019-03" db="EMBL/GenBank/DDBJ databases">
        <title>Novel transposon Tn6433 accelerates the dissemination of tet(E) in Aeromonas from aerobic biofilm under oxytetracycline stress.</title>
        <authorList>
            <person name="Shi Y."/>
            <person name="Tian Z."/>
            <person name="Zhang Y."/>
            <person name="Zhang H."/>
            <person name="Yang M."/>
        </authorList>
    </citation>
    <scope>NUCLEOTIDE SEQUENCE [LARGE SCALE GENOMIC DNA]</scope>
    <source>
        <strain evidence="8 9">T0.1-19</strain>
    </source>
</reference>
<evidence type="ECO:0000256" key="2">
    <source>
        <dbReference type="ARBA" id="ARBA00008520"/>
    </source>
</evidence>
<comment type="subcellular location">
    <subcellularLocation>
        <location evidence="1">Periplasm</location>
    </subcellularLocation>
</comment>
<dbReference type="InterPro" id="IPR050490">
    <property type="entry name" value="Bact_solute-bd_prot1"/>
</dbReference>